<evidence type="ECO:0000256" key="3">
    <source>
        <dbReference type="ARBA" id="ARBA00022598"/>
    </source>
</evidence>
<comment type="similarity">
    <text evidence="8">Belongs to the tRNA(Ile)-lysidine synthase family.</text>
</comment>
<evidence type="ECO:0000256" key="6">
    <source>
        <dbReference type="ARBA" id="ARBA00022840"/>
    </source>
</evidence>
<dbReference type="Gene3D" id="3.40.50.620">
    <property type="entry name" value="HUPs"/>
    <property type="match status" value="1"/>
</dbReference>
<evidence type="ECO:0000256" key="8">
    <source>
        <dbReference type="HAMAP-Rule" id="MF_01161"/>
    </source>
</evidence>
<feature type="domain" description="Jacalin-type lectin" evidence="9">
    <location>
        <begin position="1"/>
        <end position="40"/>
    </location>
</feature>
<dbReference type="SUPFAM" id="SSF52402">
    <property type="entry name" value="Adenine nucleotide alpha hydrolases-like"/>
    <property type="match status" value="1"/>
</dbReference>
<keyword evidence="2 8" id="KW-0963">Cytoplasm</keyword>
<dbReference type="InterPro" id="IPR011063">
    <property type="entry name" value="TilS/TtcA_N"/>
</dbReference>
<evidence type="ECO:0000256" key="2">
    <source>
        <dbReference type="ARBA" id="ARBA00022490"/>
    </source>
</evidence>
<dbReference type="InterPro" id="IPR012795">
    <property type="entry name" value="tRNA_Ile_lys_synt_N"/>
</dbReference>
<dbReference type="CDD" id="cd01992">
    <property type="entry name" value="TilS_N"/>
    <property type="match status" value="1"/>
</dbReference>
<dbReference type="Pfam" id="PF01171">
    <property type="entry name" value="ATP_bind_3"/>
    <property type="match status" value="1"/>
</dbReference>
<comment type="subcellular location">
    <subcellularLocation>
        <location evidence="1 8">Cytoplasm</location>
    </subcellularLocation>
</comment>
<evidence type="ECO:0000259" key="9">
    <source>
        <dbReference type="PROSITE" id="PS51752"/>
    </source>
</evidence>
<organism evidence="10 11">
    <name type="scientific">Treponema parvum</name>
    <dbReference type="NCBI Taxonomy" id="138851"/>
    <lineage>
        <taxon>Bacteria</taxon>
        <taxon>Pseudomonadati</taxon>
        <taxon>Spirochaetota</taxon>
        <taxon>Spirochaetia</taxon>
        <taxon>Spirochaetales</taxon>
        <taxon>Treponemataceae</taxon>
        <taxon>Treponema</taxon>
    </lineage>
</organism>
<dbReference type="PROSITE" id="PS51752">
    <property type="entry name" value="JACALIN_LECTIN"/>
    <property type="match status" value="1"/>
</dbReference>
<evidence type="ECO:0000256" key="4">
    <source>
        <dbReference type="ARBA" id="ARBA00022694"/>
    </source>
</evidence>
<accession>A0A975IEY8</accession>
<keyword evidence="5 8" id="KW-0547">Nucleotide-binding</keyword>
<dbReference type="GO" id="GO:0032267">
    <property type="term" value="F:tRNA(Ile)-lysidine synthase activity"/>
    <property type="evidence" value="ECO:0007669"/>
    <property type="project" value="UniProtKB-EC"/>
</dbReference>
<keyword evidence="11" id="KW-1185">Reference proteome</keyword>
<name>A0A975IEY8_9SPIR</name>
<evidence type="ECO:0000256" key="7">
    <source>
        <dbReference type="ARBA" id="ARBA00048539"/>
    </source>
</evidence>
<protein>
    <recommendedName>
        <fullName evidence="8">tRNA(Ile)-lysidine synthase</fullName>
        <ecNumber evidence="8">6.3.4.19</ecNumber>
    </recommendedName>
    <alternativeName>
        <fullName evidence="8">tRNA(Ile)-2-lysyl-cytidine synthase</fullName>
    </alternativeName>
    <alternativeName>
        <fullName evidence="8">tRNA(Ile)-lysidine synthetase</fullName>
    </alternativeName>
</protein>
<dbReference type="RefSeq" id="WP_210118991.1">
    <property type="nucleotide sequence ID" value="NZ_CP054142.1"/>
</dbReference>
<evidence type="ECO:0000313" key="11">
    <source>
        <dbReference type="Proteomes" id="UP000671908"/>
    </source>
</evidence>
<dbReference type="GO" id="GO:0005737">
    <property type="term" value="C:cytoplasm"/>
    <property type="evidence" value="ECO:0007669"/>
    <property type="project" value="UniProtKB-SubCell"/>
</dbReference>
<evidence type="ECO:0000256" key="5">
    <source>
        <dbReference type="ARBA" id="ARBA00022741"/>
    </source>
</evidence>
<dbReference type="PANTHER" id="PTHR43033:SF1">
    <property type="entry name" value="TRNA(ILE)-LYSIDINE SYNTHASE-RELATED"/>
    <property type="match status" value="1"/>
</dbReference>
<dbReference type="GO" id="GO:0006400">
    <property type="term" value="P:tRNA modification"/>
    <property type="evidence" value="ECO:0007669"/>
    <property type="project" value="UniProtKB-UniRule"/>
</dbReference>
<dbReference type="EMBL" id="CP054142">
    <property type="protein sequence ID" value="QTQ14322.1"/>
    <property type="molecule type" value="Genomic_DNA"/>
</dbReference>
<comment type="function">
    <text evidence="8">Ligates lysine onto the cytidine present at position 34 of the AUA codon-specific tRNA(Ile) that contains the anticodon CAU, in an ATP-dependent manner. Cytidine is converted to lysidine, thus changing the amino acid specificity of the tRNA from methionine to isoleucine.</text>
</comment>
<feature type="binding site" evidence="8">
    <location>
        <begin position="49"/>
        <end position="54"/>
    </location>
    <ligand>
        <name>ATP</name>
        <dbReference type="ChEBI" id="CHEBI:30616"/>
    </ligand>
</feature>
<keyword evidence="6 8" id="KW-0067">ATP-binding</keyword>
<dbReference type="GO" id="GO:0005524">
    <property type="term" value="F:ATP binding"/>
    <property type="evidence" value="ECO:0007669"/>
    <property type="project" value="UniProtKB-UniRule"/>
</dbReference>
<dbReference type="InterPro" id="IPR001229">
    <property type="entry name" value="Jacalin-like_lectin_dom"/>
</dbReference>
<dbReference type="NCBIfam" id="TIGR02432">
    <property type="entry name" value="lysidine_TilS_N"/>
    <property type="match status" value="1"/>
</dbReference>
<comment type="catalytic activity">
    <reaction evidence="7 8">
        <text>cytidine(34) in tRNA(Ile2) + L-lysine + ATP = lysidine(34) in tRNA(Ile2) + AMP + diphosphate + H(+)</text>
        <dbReference type="Rhea" id="RHEA:43744"/>
        <dbReference type="Rhea" id="RHEA-COMP:10625"/>
        <dbReference type="Rhea" id="RHEA-COMP:10670"/>
        <dbReference type="ChEBI" id="CHEBI:15378"/>
        <dbReference type="ChEBI" id="CHEBI:30616"/>
        <dbReference type="ChEBI" id="CHEBI:32551"/>
        <dbReference type="ChEBI" id="CHEBI:33019"/>
        <dbReference type="ChEBI" id="CHEBI:82748"/>
        <dbReference type="ChEBI" id="CHEBI:83665"/>
        <dbReference type="ChEBI" id="CHEBI:456215"/>
        <dbReference type="EC" id="6.3.4.19"/>
    </reaction>
</comment>
<dbReference type="AlphaFoldDB" id="A0A975IEY8"/>
<comment type="domain">
    <text evidence="8">The N-terminal region contains the highly conserved SGGXDS motif, predicted to be a P-loop motif involved in ATP binding.</text>
</comment>
<evidence type="ECO:0000313" key="10">
    <source>
        <dbReference type="EMBL" id="QTQ14322.1"/>
    </source>
</evidence>
<dbReference type="PANTHER" id="PTHR43033">
    <property type="entry name" value="TRNA(ILE)-LYSIDINE SYNTHASE-RELATED"/>
    <property type="match status" value="1"/>
</dbReference>
<dbReference type="NCBIfam" id="TIGR02433">
    <property type="entry name" value="lysidine_TilS_C"/>
    <property type="match status" value="1"/>
</dbReference>
<dbReference type="InterPro" id="IPR014729">
    <property type="entry name" value="Rossmann-like_a/b/a_fold"/>
</dbReference>
<reference evidence="10 11" key="1">
    <citation type="journal article" date="2021" name="Microbiol. Resour. Announc.">
        <title>Complete Genome Sequences of Three Human Oral Treponema parvum Isolates.</title>
        <authorList>
            <person name="Zeng H."/>
            <person name="Watt R.M."/>
        </authorList>
    </citation>
    <scope>NUCLEOTIDE SEQUENCE [LARGE SCALE GENOMIC DNA]</scope>
    <source>
        <strain evidence="10 11">ATCC 700770</strain>
    </source>
</reference>
<dbReference type="Proteomes" id="UP000671908">
    <property type="component" value="Chromosome"/>
</dbReference>
<keyword evidence="3 8" id="KW-0436">Ligase</keyword>
<dbReference type="InterPro" id="IPR012796">
    <property type="entry name" value="Lysidine-tRNA-synth_C"/>
</dbReference>
<dbReference type="SUPFAM" id="SSF56037">
    <property type="entry name" value="PheT/TilS domain"/>
    <property type="match status" value="1"/>
</dbReference>
<dbReference type="EC" id="6.3.4.19" evidence="8"/>
<sequence length="520" mass="58023">MKKSSERSFSKESFSEKSFIEKFDGRVEAALYKLGAKFSPRLRLGAAVSGGADSIALLSSLADICSKNDVPVFVITVNHRIRPDDESEGDAEFVADYCKELRNGGCAVECVVYNLPYGRVDMCAAERGGGIEEAARYLRYQAFDSFIKDKDLSFLCLAHNKNDNLETILMRFLQGSSGTAAAGIKSQRDKYVRPLLEISRREIEDYLNLRKIPWRTDSTNGDNSYLRNRIRNILVPVLDETFPGWQGAVLNGAEKTEQDSSLLDSVSAELKWERAGDDLFMPLAELAVLPEPIRRRLIFSAVNEIGCNDRVPYSFIQKCSDMINRHSKEHDAAAGDARKIGETGKAGASKKIAFEVRRTKKLEECKISSVKACIRLVKTKPTFGTSLSDKMLFIEKQTEPKTHKGFFAIIKEKGKYELPFGTVFAADDGTVALCGHSANSLVLKNISLPFCVRSRQPGDAVLSADKTMKDLNDVFSSWKIEEEMRDFIPIVQRLDTTEQEIVCICASAYGFPDWVVKSEN</sequence>
<evidence type="ECO:0000256" key="1">
    <source>
        <dbReference type="ARBA" id="ARBA00004496"/>
    </source>
</evidence>
<gene>
    <name evidence="8 10" type="primary">tilS</name>
    <name evidence="10" type="ORF">HRQ91_07580</name>
</gene>
<dbReference type="KEGG" id="tpav:HRQ91_07580"/>
<keyword evidence="4 8" id="KW-0819">tRNA processing</keyword>
<dbReference type="InterPro" id="IPR012094">
    <property type="entry name" value="tRNA_Ile_lys_synt"/>
</dbReference>
<dbReference type="HAMAP" id="MF_01161">
    <property type="entry name" value="tRNA_Ile_lys_synt"/>
    <property type="match status" value="1"/>
</dbReference>
<proteinExistence type="inferred from homology"/>